<keyword evidence="1" id="KW-0812">Transmembrane</keyword>
<gene>
    <name evidence="3" type="ORF">SG0102_05300</name>
</gene>
<evidence type="ECO:0000256" key="1">
    <source>
        <dbReference type="SAM" id="Phobius"/>
    </source>
</evidence>
<sequence length="230" mass="26123">MDIYYETWGQGPAVICLHDVFENRKVFAALAKDLQKHYQLILIDARYHGKSVKSGPLSIAQNVLDVQSVIADLGLESYDVIGVGMGANTALALAVRDQRLKSAVLISPYSSPQSFKGFYYFQIVMTLIFMVPFCLYNKLARRRFQLTKWLLREPHFSSEMFASIKQPILVLAGDRDKIKPAATEKIAKCLPHCVQEELYDSHDALHDAYRQVLKKIRGYLYASNQTNTND</sequence>
<dbReference type="PANTHER" id="PTHR43798">
    <property type="entry name" value="MONOACYLGLYCEROL LIPASE"/>
    <property type="match status" value="1"/>
</dbReference>
<feature type="domain" description="AB hydrolase-1" evidence="2">
    <location>
        <begin position="12"/>
        <end position="111"/>
    </location>
</feature>
<dbReference type="KEGG" id="ebm:SG0102_05300"/>
<protein>
    <recommendedName>
        <fullName evidence="2">AB hydrolase-1 domain-containing protein</fullName>
    </recommendedName>
</protein>
<organism evidence="3 4">
    <name type="scientific">Intestinibaculum porci</name>
    <dbReference type="NCBI Taxonomy" id="2487118"/>
    <lineage>
        <taxon>Bacteria</taxon>
        <taxon>Bacillati</taxon>
        <taxon>Bacillota</taxon>
        <taxon>Erysipelotrichia</taxon>
        <taxon>Erysipelotrichales</taxon>
        <taxon>Erysipelotrichaceae</taxon>
        <taxon>Intestinibaculum</taxon>
    </lineage>
</organism>
<dbReference type="InterPro" id="IPR000073">
    <property type="entry name" value="AB_hydrolase_1"/>
</dbReference>
<dbReference type="Gene3D" id="3.40.50.1820">
    <property type="entry name" value="alpha/beta hydrolase"/>
    <property type="match status" value="2"/>
</dbReference>
<dbReference type="InterPro" id="IPR050266">
    <property type="entry name" value="AB_hydrolase_sf"/>
</dbReference>
<dbReference type="SUPFAM" id="SSF53474">
    <property type="entry name" value="alpha/beta-Hydrolases"/>
    <property type="match status" value="1"/>
</dbReference>
<feature type="transmembrane region" description="Helical" evidence="1">
    <location>
        <begin position="117"/>
        <end position="136"/>
    </location>
</feature>
<dbReference type="FunCoup" id="A0A3G9J4B9">
    <property type="interactions" value="151"/>
</dbReference>
<evidence type="ECO:0000313" key="3">
    <source>
        <dbReference type="EMBL" id="BBH25596.1"/>
    </source>
</evidence>
<evidence type="ECO:0000313" key="4">
    <source>
        <dbReference type="Proteomes" id="UP000268059"/>
    </source>
</evidence>
<dbReference type="Proteomes" id="UP000268059">
    <property type="component" value="Chromosome"/>
</dbReference>
<proteinExistence type="predicted"/>
<dbReference type="Pfam" id="PF00561">
    <property type="entry name" value="Abhydrolase_1"/>
    <property type="match status" value="1"/>
</dbReference>
<name>A0A3G9J4B9_9FIRM</name>
<dbReference type="AlphaFoldDB" id="A0A3G9J4B9"/>
<accession>A0A3G9J4B9</accession>
<dbReference type="EMBL" id="AP019309">
    <property type="protein sequence ID" value="BBH25596.1"/>
    <property type="molecule type" value="Genomic_DNA"/>
</dbReference>
<evidence type="ECO:0000259" key="2">
    <source>
        <dbReference type="Pfam" id="PF00561"/>
    </source>
</evidence>
<dbReference type="InterPro" id="IPR029058">
    <property type="entry name" value="AB_hydrolase_fold"/>
</dbReference>
<reference evidence="3 4" key="1">
    <citation type="submission" date="2018-11" db="EMBL/GenBank/DDBJ databases">
        <title>Novel Erysipelotrichaceae bacterium isolated from small intestine of a swine.</title>
        <authorList>
            <person name="Kim J.S."/>
            <person name="Choe H."/>
            <person name="Lee Y.R."/>
            <person name="Kim K.M."/>
            <person name="Park D.S."/>
        </authorList>
    </citation>
    <scope>NUCLEOTIDE SEQUENCE [LARGE SCALE GENOMIC DNA]</scope>
    <source>
        <strain evidence="3 4">SG0102</strain>
    </source>
</reference>
<dbReference type="RefSeq" id="WP_125118530.1">
    <property type="nucleotide sequence ID" value="NZ_AP019309.1"/>
</dbReference>
<dbReference type="InParanoid" id="A0A3G9J4B9"/>
<keyword evidence="1" id="KW-0472">Membrane</keyword>
<dbReference type="OrthoDB" id="9776303at2"/>
<keyword evidence="1" id="KW-1133">Transmembrane helix</keyword>
<keyword evidence="4" id="KW-1185">Reference proteome</keyword>